<comment type="caution">
    <text evidence="1">The sequence shown here is derived from an EMBL/GenBank/DDBJ whole genome shotgun (WGS) entry which is preliminary data.</text>
</comment>
<reference evidence="1 2" key="1">
    <citation type="submission" date="2023-07" db="EMBL/GenBank/DDBJ databases">
        <title>Sorghum-associated microbial communities from plants grown in Nebraska, USA.</title>
        <authorList>
            <person name="Schachtman D."/>
        </authorList>
    </citation>
    <scope>NUCLEOTIDE SEQUENCE [LARGE SCALE GENOMIC DNA]</scope>
    <source>
        <strain evidence="1 2">BE332</strain>
    </source>
</reference>
<sequence>MSLDLYAALRDAAEHAPVGTLEPTALGRRIRRRRATQTAVRSAGGVGLAGVIALTATQTPGLLGRFPWSAAGGTVTGLPADEVASELPAADPAAAAGACGWIVEPPADAPEIELGVSLDTYQQRSYLALPVSLTVHVPDGVTLQDPVDVVVAKDGVVVARAYEGHDLAVADDPGPHSMGSWSEMALTTCGGPDATKALPDGKYTMYGVLPGADGPEPAALSPGQPLVVAGNARESWCGAGTSVIPRGDDRVQLDVSVLDDVSMSLWLVWKGDAEASMVSERTLLVDDETGRIVGDSDTWDSALGRTTADLDPSSPLALTPTIRTTSCVDDAPLPAGTYRVYSVVTVAPTWSDAGEGLSTNATGVAEATGTVTVP</sequence>
<gene>
    <name evidence="1" type="ORF">J2X26_003508</name>
</gene>
<evidence type="ECO:0000313" key="1">
    <source>
        <dbReference type="EMBL" id="MDQ0375178.1"/>
    </source>
</evidence>
<organism evidence="1 2">
    <name type="scientific">Cellulomonas humilata</name>
    <dbReference type="NCBI Taxonomy" id="144055"/>
    <lineage>
        <taxon>Bacteria</taxon>
        <taxon>Bacillati</taxon>
        <taxon>Actinomycetota</taxon>
        <taxon>Actinomycetes</taxon>
        <taxon>Micrococcales</taxon>
        <taxon>Cellulomonadaceae</taxon>
        <taxon>Cellulomonas</taxon>
    </lineage>
</organism>
<proteinExistence type="predicted"/>
<name>A0ABU0EIR9_9CELL</name>
<dbReference type="EMBL" id="JAUSVB010000005">
    <property type="protein sequence ID" value="MDQ0375178.1"/>
    <property type="molecule type" value="Genomic_DNA"/>
</dbReference>
<evidence type="ECO:0000313" key="2">
    <source>
        <dbReference type="Proteomes" id="UP001239626"/>
    </source>
</evidence>
<protein>
    <submittedName>
        <fullName evidence="1">Uncharacterized protein</fullName>
    </submittedName>
</protein>
<keyword evidence="2" id="KW-1185">Reference proteome</keyword>
<accession>A0ABU0EIR9</accession>
<dbReference type="RefSeq" id="WP_307493986.1">
    <property type="nucleotide sequence ID" value="NZ_JAUSVB010000005.1"/>
</dbReference>
<dbReference type="Proteomes" id="UP001239626">
    <property type="component" value="Unassembled WGS sequence"/>
</dbReference>